<keyword evidence="1" id="KW-0472">Membrane</keyword>
<keyword evidence="3" id="KW-1185">Reference proteome</keyword>
<feature type="transmembrane region" description="Helical" evidence="1">
    <location>
        <begin position="91"/>
        <end position="113"/>
    </location>
</feature>
<dbReference type="EMBL" id="KZ613519">
    <property type="protein sequence ID" value="PMD14712.1"/>
    <property type="molecule type" value="Genomic_DNA"/>
</dbReference>
<sequence length="172" mass="19477">MASSDTTMTDTVIVRQVRTKYHWPAMQLNFWLLIMLVGSATILGVFSSFITVQQQLQVGIPWYFPYWITVSALAILFILGMLYLISQRQLLPGIVVMGSFILFVLWMVGLIVISIELWGPTGSVNGNCNLYVTSSQSSGPNTNALAWLEQHSICEYFPPPWLWRILFLRRGG</sequence>
<evidence type="ECO:0000313" key="3">
    <source>
        <dbReference type="Proteomes" id="UP000235672"/>
    </source>
</evidence>
<dbReference type="OrthoDB" id="3930290at2759"/>
<dbReference type="Proteomes" id="UP000235672">
    <property type="component" value="Unassembled WGS sequence"/>
</dbReference>
<evidence type="ECO:0008006" key="4">
    <source>
        <dbReference type="Google" id="ProtNLM"/>
    </source>
</evidence>
<reference evidence="2 3" key="1">
    <citation type="submission" date="2016-05" db="EMBL/GenBank/DDBJ databases">
        <title>A degradative enzymes factory behind the ericoid mycorrhizal symbiosis.</title>
        <authorList>
            <consortium name="DOE Joint Genome Institute"/>
            <person name="Martino E."/>
            <person name="Morin E."/>
            <person name="Grelet G."/>
            <person name="Kuo A."/>
            <person name="Kohler A."/>
            <person name="Daghino S."/>
            <person name="Barry K."/>
            <person name="Choi C."/>
            <person name="Cichocki N."/>
            <person name="Clum A."/>
            <person name="Copeland A."/>
            <person name="Hainaut M."/>
            <person name="Haridas S."/>
            <person name="Labutti K."/>
            <person name="Lindquist E."/>
            <person name="Lipzen A."/>
            <person name="Khouja H.-R."/>
            <person name="Murat C."/>
            <person name="Ohm R."/>
            <person name="Olson A."/>
            <person name="Spatafora J."/>
            <person name="Veneault-Fourrey C."/>
            <person name="Henrissat B."/>
            <person name="Grigoriev I."/>
            <person name="Martin F."/>
            <person name="Perotto S."/>
        </authorList>
    </citation>
    <scope>NUCLEOTIDE SEQUENCE [LARGE SCALE GENOMIC DNA]</scope>
    <source>
        <strain evidence="2 3">UAMH 7357</strain>
    </source>
</reference>
<dbReference type="AlphaFoldDB" id="A0A2J6PKZ2"/>
<evidence type="ECO:0000256" key="1">
    <source>
        <dbReference type="SAM" id="Phobius"/>
    </source>
</evidence>
<keyword evidence="1" id="KW-1133">Transmembrane helix</keyword>
<proteinExistence type="predicted"/>
<protein>
    <recommendedName>
        <fullName evidence="4">MARVEL domain-containing protein</fullName>
    </recommendedName>
</protein>
<evidence type="ECO:0000313" key="2">
    <source>
        <dbReference type="EMBL" id="PMD14712.1"/>
    </source>
</evidence>
<name>A0A2J6PKZ2_9HELO</name>
<dbReference type="STRING" id="1745343.A0A2J6PKZ2"/>
<organism evidence="2 3">
    <name type="scientific">Hyaloscypha hepaticicola</name>
    <dbReference type="NCBI Taxonomy" id="2082293"/>
    <lineage>
        <taxon>Eukaryota</taxon>
        <taxon>Fungi</taxon>
        <taxon>Dikarya</taxon>
        <taxon>Ascomycota</taxon>
        <taxon>Pezizomycotina</taxon>
        <taxon>Leotiomycetes</taxon>
        <taxon>Helotiales</taxon>
        <taxon>Hyaloscyphaceae</taxon>
        <taxon>Hyaloscypha</taxon>
    </lineage>
</organism>
<gene>
    <name evidence="2" type="ORF">NA56DRAFT_754562</name>
</gene>
<keyword evidence="1" id="KW-0812">Transmembrane</keyword>
<feature type="transmembrane region" description="Helical" evidence="1">
    <location>
        <begin position="30"/>
        <end position="52"/>
    </location>
</feature>
<feature type="transmembrane region" description="Helical" evidence="1">
    <location>
        <begin position="64"/>
        <end position="85"/>
    </location>
</feature>
<accession>A0A2J6PKZ2</accession>